<dbReference type="AlphaFoldDB" id="A0A377M3Q2"/>
<name>A0A377M3Q2_ENTCL</name>
<dbReference type="InterPro" id="IPR008995">
    <property type="entry name" value="Mo/tungstate-bd_C_term_dom"/>
</dbReference>
<dbReference type="SUPFAM" id="SSF50331">
    <property type="entry name" value="MOP-like"/>
    <property type="match status" value="1"/>
</dbReference>
<keyword evidence="2" id="KW-0547">Nucleotide-binding</keyword>
<feature type="region of interest" description="Disordered" evidence="1">
    <location>
        <begin position="32"/>
        <end position="56"/>
    </location>
</feature>
<organism evidence="2 3">
    <name type="scientific">Enterobacter cloacae</name>
    <dbReference type="NCBI Taxonomy" id="550"/>
    <lineage>
        <taxon>Bacteria</taxon>
        <taxon>Pseudomonadati</taxon>
        <taxon>Pseudomonadota</taxon>
        <taxon>Gammaproteobacteria</taxon>
        <taxon>Enterobacterales</taxon>
        <taxon>Enterobacteriaceae</taxon>
        <taxon>Enterobacter</taxon>
        <taxon>Enterobacter cloacae complex</taxon>
    </lineage>
</organism>
<sequence>MNFLSATVEAWQPGKLYRQAIATEVAHARDNHHTAAAGKSGHAGHPPGTFNHRPSRGTRLEFNCEVVERLGNNTYLFGQCYGHDNVKILLPGDVKFAPWQKIDVAFDDHHCMVFDDQDVRVSADIEDAVRSVA</sequence>
<evidence type="ECO:0000313" key="3">
    <source>
        <dbReference type="Proteomes" id="UP000255106"/>
    </source>
</evidence>
<dbReference type="Gene3D" id="2.40.50.100">
    <property type="match status" value="1"/>
</dbReference>
<evidence type="ECO:0000313" key="2">
    <source>
        <dbReference type="EMBL" id="STQ12798.1"/>
    </source>
</evidence>
<dbReference type="Gene3D" id="2.40.50.140">
    <property type="entry name" value="Nucleic acid-binding proteins"/>
    <property type="match status" value="1"/>
</dbReference>
<protein>
    <submittedName>
        <fullName evidence="2">Lactose transport ATP-binding protein LacK</fullName>
    </submittedName>
</protein>
<dbReference type="GO" id="GO:0005524">
    <property type="term" value="F:ATP binding"/>
    <property type="evidence" value="ECO:0007669"/>
    <property type="project" value="UniProtKB-KW"/>
</dbReference>
<dbReference type="EMBL" id="UGJB01000004">
    <property type="protein sequence ID" value="STQ12798.1"/>
    <property type="molecule type" value="Genomic_DNA"/>
</dbReference>
<evidence type="ECO:0000256" key="1">
    <source>
        <dbReference type="SAM" id="MobiDB-lite"/>
    </source>
</evidence>
<dbReference type="InterPro" id="IPR012340">
    <property type="entry name" value="NA-bd_OB-fold"/>
</dbReference>
<gene>
    <name evidence="2" type="primary">lacK_3</name>
    <name evidence="2" type="ORF">NCTC10005_05597</name>
</gene>
<proteinExistence type="predicted"/>
<dbReference type="Proteomes" id="UP000255106">
    <property type="component" value="Unassembled WGS sequence"/>
</dbReference>
<accession>A0A377M3Q2</accession>
<reference evidence="2 3" key="1">
    <citation type="submission" date="2018-06" db="EMBL/GenBank/DDBJ databases">
        <authorList>
            <consortium name="Pathogen Informatics"/>
            <person name="Doyle S."/>
        </authorList>
    </citation>
    <scope>NUCLEOTIDE SEQUENCE [LARGE SCALE GENOMIC DNA]</scope>
    <source>
        <strain evidence="2 3">NCTC10005</strain>
    </source>
</reference>
<keyword evidence="2" id="KW-0067">ATP-binding</keyword>